<keyword evidence="1 3" id="KW-0378">Hydrolase</keyword>
<dbReference type="PANTHER" id="PTHR21340">
    <property type="entry name" value="DIADENOSINE 5,5-P1,P4-TETRAPHOSPHATE PYROPHOSPHOHYDROLASE MUTT"/>
    <property type="match status" value="1"/>
</dbReference>
<proteinExistence type="predicted"/>
<dbReference type="PROSITE" id="PS51462">
    <property type="entry name" value="NUDIX"/>
    <property type="match status" value="1"/>
</dbReference>
<evidence type="ECO:0000313" key="3">
    <source>
        <dbReference type="EMBL" id="MCK0538088.1"/>
    </source>
</evidence>
<dbReference type="InterPro" id="IPR051325">
    <property type="entry name" value="Nudix_hydrolase_domain"/>
</dbReference>
<evidence type="ECO:0000256" key="1">
    <source>
        <dbReference type="ARBA" id="ARBA00022801"/>
    </source>
</evidence>
<dbReference type="InterPro" id="IPR000086">
    <property type="entry name" value="NUDIX_hydrolase_dom"/>
</dbReference>
<dbReference type="Proteomes" id="UP001165524">
    <property type="component" value="Unassembled WGS sequence"/>
</dbReference>
<dbReference type="EMBL" id="JALKII010000006">
    <property type="protein sequence ID" value="MCK0538088.1"/>
    <property type="molecule type" value="Genomic_DNA"/>
</dbReference>
<gene>
    <name evidence="3" type="ORF">MU846_10240</name>
</gene>
<keyword evidence="4" id="KW-1185">Reference proteome</keyword>
<reference evidence="3" key="1">
    <citation type="submission" date="2022-04" db="EMBL/GenBank/DDBJ databases">
        <title>Alcanivorax sp. CY1518 draft genome sequence.</title>
        <authorList>
            <person name="Zhao G."/>
            <person name="An M."/>
        </authorList>
    </citation>
    <scope>NUCLEOTIDE SEQUENCE</scope>
    <source>
        <strain evidence="3">CY1518</strain>
    </source>
</reference>
<dbReference type="SUPFAM" id="SSF55811">
    <property type="entry name" value="Nudix"/>
    <property type="match status" value="1"/>
</dbReference>
<evidence type="ECO:0000259" key="2">
    <source>
        <dbReference type="PROSITE" id="PS51462"/>
    </source>
</evidence>
<dbReference type="RefSeq" id="WP_246952360.1">
    <property type="nucleotide sequence ID" value="NZ_JALKII010000006.1"/>
</dbReference>
<accession>A0ABT0E8C6</accession>
<name>A0ABT0E8C6_9GAMM</name>
<comment type="caution">
    <text evidence="3">The sequence shown here is derived from an EMBL/GenBank/DDBJ whole genome shotgun (WGS) entry which is preliminary data.</text>
</comment>
<protein>
    <submittedName>
        <fullName evidence="3">NUDIX hydrolase</fullName>
    </submittedName>
</protein>
<dbReference type="Gene3D" id="3.90.79.10">
    <property type="entry name" value="Nucleoside Triphosphate Pyrophosphohydrolase"/>
    <property type="match status" value="1"/>
</dbReference>
<organism evidence="3 4">
    <name type="scientific">Alcanivorax quisquiliarum</name>
    <dbReference type="NCBI Taxonomy" id="2933565"/>
    <lineage>
        <taxon>Bacteria</taxon>
        <taxon>Pseudomonadati</taxon>
        <taxon>Pseudomonadota</taxon>
        <taxon>Gammaproteobacteria</taxon>
        <taxon>Oceanospirillales</taxon>
        <taxon>Alcanivoracaceae</taxon>
        <taxon>Alcanivorax</taxon>
    </lineage>
</organism>
<dbReference type="InterPro" id="IPR015797">
    <property type="entry name" value="NUDIX_hydrolase-like_dom_sf"/>
</dbReference>
<evidence type="ECO:0000313" key="4">
    <source>
        <dbReference type="Proteomes" id="UP001165524"/>
    </source>
</evidence>
<sequence>MAGAIAKASAYGGILLKEGGQILLREPSNHYDGYVWTFAKGRPEPGDTPAVTALREVREETGYQAEIIDVLPGLFHGGTTTNAYFIMRALEPQSALDSETWATCWVTFQEAEQLIGQTKNTIGRQRDLAVLAAARAWFEQHGAACFEGATRTKEAVQGEPVTKALALAAEQHYLGSPDVVQALMASWFDVVIDCLAQTATAEQRHARMVELVRIMTEDGTGYTRIPSWHTEGALGKALITACNLDAEYDQGENLALIVSEALTAIDSAVRELAYYTVDARDGAEQFQQRTGELLSFAVAVFFGTHELLFPGKTLVSFKPPAAAS</sequence>
<dbReference type="GO" id="GO:0016787">
    <property type="term" value="F:hydrolase activity"/>
    <property type="evidence" value="ECO:0007669"/>
    <property type="project" value="UniProtKB-KW"/>
</dbReference>
<dbReference type="Pfam" id="PF00293">
    <property type="entry name" value="NUDIX"/>
    <property type="match status" value="1"/>
</dbReference>
<feature type="domain" description="Nudix hydrolase" evidence="2">
    <location>
        <begin position="6"/>
        <end position="131"/>
    </location>
</feature>
<dbReference type="PANTHER" id="PTHR21340:SF0">
    <property type="entry name" value="BIS(5'-NUCLEOSYL)-TETRAPHOSPHATASE [ASYMMETRICAL]"/>
    <property type="match status" value="1"/>
</dbReference>